<name>A0A8S5RXL0_9CAUD</name>
<dbReference type="Gene3D" id="2.60.40.10">
    <property type="entry name" value="Immunoglobulins"/>
    <property type="match status" value="2"/>
</dbReference>
<accession>A0A8S5RXL0</accession>
<sequence length="659" mass="71749">MSITQRLYSKAFAFLDYDNQGSNVHTGSQVTLKTDNDRLLIQFDSLPDRFRFKRIAAAQLFVYFLATERSYDGYSAHANTKEFDENTVTWGTWNDTGYNRVFRRDGVGSAPVWAEFRSVSILFAAAVTYGVRLEADSPSAKPYTVQTSGANRPYILLTIDESATADTLNISRMSPNTGAIDKSHDVLFTWATTAPHPCVPQLVQSSATFQWRKVPDGTIHSNSIPGNTSSFTVPAGTFTGTSIQWRIVVTANSGKTTTSDWVTLSTADAISAASAISPNGEIVDTTAPVTFTWSHIISTGTAQTKAELQLSADKQTWSALATVTGAEPTYTAPPNTLGSGTKYWRVRTYNTDNAAGAWSEPAEFICVGAPAAPIVSIRAQTPRPVVGWQSAEQLAYQVELAGQPVSSVYYGTEKTWTCPTYLPDGVYTVRVRVQNEYGLWSPWGEAALQVVNVPGAAISLTVEAEDAALLAWQTTGSYDFFLIYRDGRLIGRTTERSFTDAASVGNVTYQVRGCYGSSANYGLSTEVAATIAVQYITLSDMDTGAILPLPYSESAHRTTSRTRKQEVQAVQLAGRAYPVIERSEHMAQSISVACAFYTQEDCAALEAMLGHLVTVRTPEGRMVTGCLAQLTERTDGGFYSVYTFSVDQADWEEAIRIDA</sequence>
<evidence type="ECO:0000313" key="1">
    <source>
        <dbReference type="EMBL" id="DAF43492.1"/>
    </source>
</evidence>
<dbReference type="InterPro" id="IPR036116">
    <property type="entry name" value="FN3_sf"/>
</dbReference>
<keyword evidence="1" id="KW-0456">Lyase</keyword>
<proteinExistence type="predicted"/>
<protein>
    <submittedName>
        <fullName evidence="1">Oligo alginate lyase</fullName>
    </submittedName>
</protein>
<organism evidence="1">
    <name type="scientific">Myoviridae sp. ctKFg29</name>
    <dbReference type="NCBI Taxonomy" id="2827675"/>
    <lineage>
        <taxon>Viruses</taxon>
        <taxon>Duplodnaviria</taxon>
        <taxon>Heunggongvirae</taxon>
        <taxon>Uroviricota</taxon>
        <taxon>Caudoviricetes</taxon>
    </lineage>
</organism>
<dbReference type="GO" id="GO:0016829">
    <property type="term" value="F:lyase activity"/>
    <property type="evidence" value="ECO:0007669"/>
    <property type="project" value="UniProtKB-KW"/>
</dbReference>
<dbReference type="SUPFAM" id="SSF49265">
    <property type="entry name" value="Fibronectin type III"/>
    <property type="match status" value="1"/>
</dbReference>
<reference evidence="1" key="1">
    <citation type="journal article" date="2021" name="Proc. Natl. Acad. Sci. U.S.A.">
        <title>A Catalog of Tens of Thousands of Viruses from Human Metagenomes Reveals Hidden Associations with Chronic Diseases.</title>
        <authorList>
            <person name="Tisza M.J."/>
            <person name="Buck C.B."/>
        </authorList>
    </citation>
    <scope>NUCLEOTIDE SEQUENCE</scope>
    <source>
        <strain evidence="1">CtKFg29</strain>
    </source>
</reference>
<dbReference type="InterPro" id="IPR013783">
    <property type="entry name" value="Ig-like_fold"/>
</dbReference>
<dbReference type="EMBL" id="BK032507">
    <property type="protein sequence ID" value="DAF43492.1"/>
    <property type="molecule type" value="Genomic_DNA"/>
</dbReference>